<feature type="active site" description="Phosphocysteine intermediate" evidence="6">
    <location>
        <position position="134"/>
    </location>
</feature>
<dbReference type="PANTHER" id="PTHR45682:SF1">
    <property type="entry name" value="DUAL SPECIFICITY PROTEIN PHOSPHATASE 3"/>
    <property type="match status" value="1"/>
</dbReference>
<dbReference type="GO" id="GO:0004725">
    <property type="term" value="F:protein tyrosine phosphatase activity"/>
    <property type="evidence" value="ECO:0007669"/>
    <property type="project" value="UniProtKB-EC"/>
</dbReference>
<dbReference type="EC" id="3.1.3.48" evidence="7"/>
<dbReference type="GO" id="GO:0005737">
    <property type="term" value="C:cytoplasm"/>
    <property type="evidence" value="ECO:0007669"/>
    <property type="project" value="TreeGrafter"/>
</dbReference>
<organism evidence="10">
    <name type="scientific">Isometrus maculatus</name>
    <name type="common">Lesser brown scorpion</name>
    <name type="synonym">Scorpio maculatus</name>
    <dbReference type="NCBI Taxonomy" id="497827"/>
    <lineage>
        <taxon>Eukaryota</taxon>
        <taxon>Metazoa</taxon>
        <taxon>Ecdysozoa</taxon>
        <taxon>Arthropoda</taxon>
        <taxon>Chelicerata</taxon>
        <taxon>Arachnida</taxon>
        <taxon>Scorpiones</taxon>
        <taxon>Buthida</taxon>
        <taxon>Buthoidea</taxon>
        <taxon>Buthidae</taxon>
        <taxon>Isometrus</taxon>
    </lineage>
</organism>
<dbReference type="PRINTS" id="PR01909">
    <property type="entry name" value="ADSPHPHTASEA"/>
</dbReference>
<evidence type="ECO:0000313" key="10">
    <source>
        <dbReference type="EMBL" id="ACD11824.1"/>
    </source>
</evidence>
<evidence type="ECO:0000259" key="8">
    <source>
        <dbReference type="PROSITE" id="PS50054"/>
    </source>
</evidence>
<keyword evidence="2 7" id="KW-0378">Hydrolase</keyword>
<dbReference type="GO" id="GO:0033549">
    <property type="term" value="F:MAP kinase phosphatase activity"/>
    <property type="evidence" value="ECO:0007669"/>
    <property type="project" value="TreeGrafter"/>
</dbReference>
<dbReference type="EC" id="3.1.3.16" evidence="7"/>
<dbReference type="SMART" id="SM00195">
    <property type="entry name" value="DSPc"/>
    <property type="match status" value="1"/>
</dbReference>
<dbReference type="Gene3D" id="3.90.190.10">
    <property type="entry name" value="Protein tyrosine phosphatase superfamily"/>
    <property type="match status" value="1"/>
</dbReference>
<dbReference type="PROSITE" id="PS00383">
    <property type="entry name" value="TYR_PHOSPHATASE_1"/>
    <property type="match status" value="1"/>
</dbReference>
<accession>A0A0U1SPD5</accession>
<dbReference type="InterPro" id="IPR020405">
    <property type="entry name" value="Atypical_DUSP_subfamA"/>
</dbReference>
<evidence type="ECO:0000256" key="2">
    <source>
        <dbReference type="ARBA" id="ARBA00022801"/>
    </source>
</evidence>
<sequence>MKSPRWISDPLPPSCTPDQLTRILVAPSGGYYEMPSTSYDEVYPNIILGDEQTAMSIPTLRRLGVTHVLNAAQGKNRNLYFVNTSSSYYYDSNIKFLGIEAMDTTTFPLHLYFQRAADFIEEGSSSGGKVYVHCRAGISRSAALVIAFLMIKRNMPAQEAVRRVRAHRNIIPNDGFLRQICDLNEKLSLERNFRSRGIP</sequence>
<evidence type="ECO:0000256" key="5">
    <source>
        <dbReference type="ARBA" id="ARBA00048336"/>
    </source>
</evidence>
<evidence type="ECO:0000256" key="1">
    <source>
        <dbReference type="ARBA" id="ARBA00008601"/>
    </source>
</evidence>
<evidence type="ECO:0000256" key="4">
    <source>
        <dbReference type="ARBA" id="ARBA00047761"/>
    </source>
</evidence>
<dbReference type="GO" id="GO:0043409">
    <property type="term" value="P:negative regulation of MAPK cascade"/>
    <property type="evidence" value="ECO:0007669"/>
    <property type="project" value="TreeGrafter"/>
</dbReference>
<dbReference type="CDD" id="cd14515">
    <property type="entry name" value="DUSP3-like"/>
    <property type="match status" value="1"/>
</dbReference>
<dbReference type="InterPro" id="IPR029021">
    <property type="entry name" value="Prot-tyrosine_phosphatase-like"/>
</dbReference>
<dbReference type="InterPro" id="IPR000340">
    <property type="entry name" value="Dual-sp_phosphatase_cat-dom"/>
</dbReference>
<feature type="domain" description="Tyrosine specific protein phosphatases" evidence="9">
    <location>
        <begin position="111"/>
        <end position="168"/>
    </location>
</feature>
<evidence type="ECO:0000256" key="6">
    <source>
        <dbReference type="PIRSR" id="PIRSR620405-1"/>
    </source>
</evidence>
<dbReference type="PANTHER" id="PTHR45682">
    <property type="entry name" value="AGAP008228-PA"/>
    <property type="match status" value="1"/>
</dbReference>
<comment type="catalytic activity">
    <reaction evidence="4 7">
        <text>O-phospho-L-seryl-[protein] + H2O = L-seryl-[protein] + phosphate</text>
        <dbReference type="Rhea" id="RHEA:20629"/>
        <dbReference type="Rhea" id="RHEA-COMP:9863"/>
        <dbReference type="Rhea" id="RHEA-COMP:11604"/>
        <dbReference type="ChEBI" id="CHEBI:15377"/>
        <dbReference type="ChEBI" id="CHEBI:29999"/>
        <dbReference type="ChEBI" id="CHEBI:43474"/>
        <dbReference type="ChEBI" id="CHEBI:83421"/>
        <dbReference type="EC" id="3.1.3.16"/>
    </reaction>
</comment>
<reference evidence="10" key="1">
    <citation type="submission" date="2007-10" db="EMBL/GenBank/DDBJ databases">
        <title>Classification and functional annotation of ESTs from venom glands of Isometrus maculatus.</title>
        <authorList>
            <person name="Li W."/>
            <person name="Ma Y."/>
            <person name="Zhao R."/>
            <person name="Cao Z."/>
        </authorList>
    </citation>
    <scope>NUCLEOTIDE SEQUENCE</scope>
    <source>
        <tissue evidence="10">Venom gland</tissue>
    </source>
</reference>
<dbReference type="PROSITE" id="PS50056">
    <property type="entry name" value="TYR_PHOSPHATASE_2"/>
    <property type="match status" value="1"/>
</dbReference>
<evidence type="ECO:0000259" key="9">
    <source>
        <dbReference type="PROSITE" id="PS50056"/>
    </source>
</evidence>
<dbReference type="PRINTS" id="PR01908">
    <property type="entry name" value="ADSPHPHTASE"/>
</dbReference>
<dbReference type="InterPro" id="IPR016130">
    <property type="entry name" value="Tyr_Pase_AS"/>
</dbReference>
<comment type="catalytic activity">
    <reaction evidence="7">
        <text>O-phospho-L-tyrosyl-[protein] + H2O = L-tyrosyl-[protein] + phosphate</text>
        <dbReference type="Rhea" id="RHEA:10684"/>
        <dbReference type="Rhea" id="RHEA-COMP:10136"/>
        <dbReference type="Rhea" id="RHEA-COMP:20101"/>
        <dbReference type="ChEBI" id="CHEBI:15377"/>
        <dbReference type="ChEBI" id="CHEBI:43474"/>
        <dbReference type="ChEBI" id="CHEBI:46858"/>
        <dbReference type="ChEBI" id="CHEBI:61978"/>
        <dbReference type="EC" id="3.1.3.48"/>
    </reaction>
</comment>
<comment type="function">
    <text evidence="7">Dual specificity phosphatase able to dephosphorylate phosphotyrosine, phosphoserine and phosphothreonine residues, with a preference for phosphotyrosine as a substrate.</text>
</comment>
<evidence type="ECO:0000256" key="7">
    <source>
        <dbReference type="RuleBase" id="RU366038"/>
    </source>
</evidence>
<comment type="similarity">
    <text evidence="1 7">Belongs to the protein-tyrosine phosphatase family. Non-receptor class dual specificity subfamily.</text>
</comment>
<dbReference type="Pfam" id="PF00782">
    <property type="entry name" value="DSPc"/>
    <property type="match status" value="1"/>
</dbReference>
<keyword evidence="3 7" id="KW-0904">Protein phosphatase</keyword>
<dbReference type="AlphaFoldDB" id="A0A0U1SPD5"/>
<dbReference type="SUPFAM" id="SSF52799">
    <property type="entry name" value="(Phosphotyrosine protein) phosphatases II"/>
    <property type="match status" value="1"/>
</dbReference>
<evidence type="ECO:0000256" key="3">
    <source>
        <dbReference type="ARBA" id="ARBA00022912"/>
    </source>
</evidence>
<dbReference type="InterPro" id="IPR000387">
    <property type="entry name" value="Tyr_Pase_dom"/>
</dbReference>
<proteinExistence type="evidence at transcript level"/>
<dbReference type="PROSITE" id="PS50054">
    <property type="entry name" value="TYR_PHOSPHATASE_DUAL"/>
    <property type="match status" value="1"/>
</dbReference>
<name>A0A0U1SPD5_ISOMC</name>
<feature type="domain" description="Tyrosine-protein phosphatase" evidence="8">
    <location>
        <begin position="38"/>
        <end position="189"/>
    </location>
</feature>
<dbReference type="GO" id="GO:0008138">
    <property type="term" value="F:protein tyrosine/serine/threonine phosphatase activity"/>
    <property type="evidence" value="ECO:0007669"/>
    <property type="project" value="UniProtKB-UniRule"/>
</dbReference>
<dbReference type="EMBL" id="EU252236">
    <property type="protein sequence ID" value="ACD11824.1"/>
    <property type="molecule type" value="mRNA"/>
</dbReference>
<protein>
    <recommendedName>
        <fullName evidence="7">Dual specificity protein phosphatase</fullName>
        <ecNumber evidence="7">3.1.3.16</ecNumber>
        <ecNumber evidence="7">3.1.3.48</ecNumber>
    </recommendedName>
</protein>
<dbReference type="GO" id="GO:0004722">
    <property type="term" value="F:protein serine/threonine phosphatase activity"/>
    <property type="evidence" value="ECO:0007669"/>
    <property type="project" value="UniProtKB-EC"/>
</dbReference>
<comment type="catalytic activity">
    <reaction evidence="5 7">
        <text>O-phospho-L-threonyl-[protein] + H2O = L-threonyl-[protein] + phosphate</text>
        <dbReference type="Rhea" id="RHEA:47004"/>
        <dbReference type="Rhea" id="RHEA-COMP:11060"/>
        <dbReference type="Rhea" id="RHEA-COMP:11605"/>
        <dbReference type="ChEBI" id="CHEBI:15377"/>
        <dbReference type="ChEBI" id="CHEBI:30013"/>
        <dbReference type="ChEBI" id="CHEBI:43474"/>
        <dbReference type="ChEBI" id="CHEBI:61977"/>
        <dbReference type="EC" id="3.1.3.16"/>
    </reaction>
</comment>
<dbReference type="InterPro" id="IPR020422">
    <property type="entry name" value="TYR_PHOSPHATASE_DUAL_dom"/>
</dbReference>